<dbReference type="Proteomes" id="UP000031246">
    <property type="component" value="Unassembled WGS sequence"/>
</dbReference>
<feature type="transmembrane region" description="Helical" evidence="6">
    <location>
        <begin position="757"/>
        <end position="774"/>
    </location>
</feature>
<dbReference type="GO" id="GO:0051301">
    <property type="term" value="P:cell division"/>
    <property type="evidence" value="ECO:0007669"/>
    <property type="project" value="UniProtKB-KW"/>
</dbReference>
<dbReference type="Pfam" id="PF02687">
    <property type="entry name" value="FtsX"/>
    <property type="match status" value="2"/>
</dbReference>
<gene>
    <name evidence="9" type="ORF">OC25_13745</name>
</gene>
<dbReference type="GO" id="GO:0005886">
    <property type="term" value="C:plasma membrane"/>
    <property type="evidence" value="ECO:0007669"/>
    <property type="project" value="UniProtKB-SubCell"/>
</dbReference>
<dbReference type="Pfam" id="PF12704">
    <property type="entry name" value="MacB_PCD"/>
    <property type="match status" value="2"/>
</dbReference>
<feature type="transmembrane region" description="Helical" evidence="6">
    <location>
        <begin position="424"/>
        <end position="443"/>
    </location>
</feature>
<name>A0A0C1DHQ1_9SPHI</name>
<dbReference type="GO" id="GO:0022857">
    <property type="term" value="F:transmembrane transporter activity"/>
    <property type="evidence" value="ECO:0007669"/>
    <property type="project" value="TreeGrafter"/>
</dbReference>
<feature type="domain" description="MacB-like periplasmic core" evidence="8">
    <location>
        <begin position="20"/>
        <end position="240"/>
    </location>
</feature>
<evidence type="ECO:0000256" key="5">
    <source>
        <dbReference type="ARBA" id="ARBA00023136"/>
    </source>
</evidence>
<keyword evidence="9" id="KW-0131">Cell cycle</keyword>
<evidence type="ECO:0000259" key="7">
    <source>
        <dbReference type="Pfam" id="PF02687"/>
    </source>
</evidence>
<keyword evidence="9" id="KW-0132">Cell division</keyword>
<dbReference type="InterPro" id="IPR003838">
    <property type="entry name" value="ABC3_permease_C"/>
</dbReference>
<feature type="transmembrane region" description="Helical" evidence="6">
    <location>
        <begin position="285"/>
        <end position="304"/>
    </location>
</feature>
<keyword evidence="4 6" id="KW-1133">Transmembrane helix</keyword>
<feature type="transmembrane region" description="Helical" evidence="6">
    <location>
        <begin position="725"/>
        <end position="745"/>
    </location>
</feature>
<dbReference type="PROSITE" id="PS51257">
    <property type="entry name" value="PROKAR_LIPOPROTEIN"/>
    <property type="match status" value="1"/>
</dbReference>
<keyword evidence="2" id="KW-1003">Cell membrane</keyword>
<dbReference type="InterPro" id="IPR025857">
    <property type="entry name" value="MacB_PCD"/>
</dbReference>
<sequence length="793" mass="87566">MFKLNLKIALRNLWKHKGFTLINVGGLAIGMACCLMLLLYVNYEWSFDKHYKNGDKVYFAALNLKFNGKLATTMAVPNKLANAATTELPGIKSAARMSMPGGPKLYSHDQNHFKLEALSVDPDFLKILDHKFIYGNPETALAEPNNVLISASTAKKLFGDQNPMGQSITYDNKKSLKVTAVIEDLPKNQTIRFDVLQPWAFLEQENPAEKEYGWGAITCLTLFQLKENANLEATNTAIKNFVVNKEPNLKEMTYQIFLFPLAKYHLYDNFNNGKSAGGKIDQLRLFVFLAICVLLIACINYMNLSTAKSEKRAREVGVRKALGSTRNTIMGQFMIESLLLSVLAMAVAFIILEVSLPYFNNLLDISISIDYGSYQFCGLLLAIVLFTGLLAGSYPAFYLSSFIPVKVLKGFKGSSGSLSIRKTLVVVQFSLSICMIISAIVIYSQIQHLKNKPLGFDQTALAQIDLEGEWTKPEKLSLFKSELQRVGAITAATEYAGSFTRGGSITGDISWPGKPKNDVSIINYRSTGFDFAKTTGVKIVAGRDFDPKFSADTATSLLLNQTAVNTMGLKNPVGTVIHWGDNPPLKVVGVVQDYSNESLASKIQPTVYYYNIKTSQVLLLKLNPAQSLSTSVEAIKSVSSRLNPAYPIEVKMVSQGMAEKLRSEKLLSVLSNLFGGFAIFISCLGLLGLALYTAEQRSKEISIRKVLGANLSDILILLNKDFMKLVVIANLIAIPAAYILVAKWLEKYDYKISINPWPFLLALFTSVLIALITVSMQTFKVAKANAVDALKYE</sequence>
<feature type="domain" description="ABC3 transporter permease C-terminal" evidence="7">
    <location>
        <begin position="673"/>
        <end position="785"/>
    </location>
</feature>
<evidence type="ECO:0000256" key="1">
    <source>
        <dbReference type="ARBA" id="ARBA00004651"/>
    </source>
</evidence>
<organism evidence="9 10">
    <name type="scientific">Pedobacter kyungheensis</name>
    <dbReference type="NCBI Taxonomy" id="1069985"/>
    <lineage>
        <taxon>Bacteria</taxon>
        <taxon>Pseudomonadati</taxon>
        <taxon>Bacteroidota</taxon>
        <taxon>Sphingobacteriia</taxon>
        <taxon>Sphingobacteriales</taxon>
        <taxon>Sphingobacteriaceae</taxon>
        <taxon>Pedobacter</taxon>
    </lineage>
</organism>
<dbReference type="OrthoDB" id="1451596at2"/>
<feature type="transmembrane region" description="Helical" evidence="6">
    <location>
        <begin position="379"/>
        <end position="403"/>
    </location>
</feature>
<dbReference type="RefSeq" id="WP_039476940.1">
    <property type="nucleotide sequence ID" value="NZ_JSYN01000015.1"/>
</dbReference>
<dbReference type="PANTHER" id="PTHR30572">
    <property type="entry name" value="MEMBRANE COMPONENT OF TRANSPORTER-RELATED"/>
    <property type="match status" value="1"/>
</dbReference>
<dbReference type="InterPro" id="IPR050250">
    <property type="entry name" value="Macrolide_Exporter_MacB"/>
</dbReference>
<comment type="caution">
    <text evidence="9">The sequence shown here is derived from an EMBL/GenBank/DDBJ whole genome shotgun (WGS) entry which is preliminary data.</text>
</comment>
<proteinExistence type="predicted"/>
<evidence type="ECO:0000256" key="2">
    <source>
        <dbReference type="ARBA" id="ARBA00022475"/>
    </source>
</evidence>
<evidence type="ECO:0000313" key="10">
    <source>
        <dbReference type="Proteomes" id="UP000031246"/>
    </source>
</evidence>
<dbReference type="PANTHER" id="PTHR30572:SF18">
    <property type="entry name" value="ABC-TYPE MACROLIDE FAMILY EXPORT SYSTEM PERMEASE COMPONENT 2"/>
    <property type="match status" value="1"/>
</dbReference>
<accession>A0A0C1DHQ1</accession>
<keyword evidence="3 6" id="KW-0812">Transmembrane</keyword>
<dbReference type="EMBL" id="JSYN01000015">
    <property type="protein sequence ID" value="KIA93475.1"/>
    <property type="molecule type" value="Genomic_DNA"/>
</dbReference>
<evidence type="ECO:0000256" key="3">
    <source>
        <dbReference type="ARBA" id="ARBA00022692"/>
    </source>
</evidence>
<feature type="transmembrane region" description="Helical" evidence="6">
    <location>
        <begin position="21"/>
        <end position="43"/>
    </location>
</feature>
<comment type="subcellular location">
    <subcellularLocation>
        <location evidence="1">Cell membrane</location>
        <topology evidence="1">Multi-pass membrane protein</topology>
    </subcellularLocation>
</comment>
<evidence type="ECO:0000256" key="4">
    <source>
        <dbReference type="ARBA" id="ARBA00022989"/>
    </source>
</evidence>
<evidence type="ECO:0000313" key="9">
    <source>
        <dbReference type="EMBL" id="KIA93475.1"/>
    </source>
</evidence>
<reference evidence="9 10" key="1">
    <citation type="submission" date="2014-10" db="EMBL/GenBank/DDBJ databases">
        <title>Pedobacter Kyungheensis.</title>
        <authorList>
            <person name="Anderson B.M."/>
            <person name="Newman J.D."/>
        </authorList>
    </citation>
    <scope>NUCLEOTIDE SEQUENCE [LARGE SCALE GENOMIC DNA]</scope>
    <source>
        <strain evidence="9 10">KACC 16221</strain>
    </source>
</reference>
<evidence type="ECO:0000259" key="8">
    <source>
        <dbReference type="Pfam" id="PF12704"/>
    </source>
</evidence>
<feature type="transmembrane region" description="Helical" evidence="6">
    <location>
        <begin position="338"/>
        <end position="359"/>
    </location>
</feature>
<feature type="domain" description="ABC3 transporter permease C-terminal" evidence="7">
    <location>
        <begin position="288"/>
        <end position="394"/>
    </location>
</feature>
<feature type="transmembrane region" description="Helical" evidence="6">
    <location>
        <begin position="673"/>
        <end position="694"/>
    </location>
</feature>
<keyword evidence="10" id="KW-1185">Reference proteome</keyword>
<protein>
    <submittedName>
        <fullName evidence="9">Cell division protein FtsX</fullName>
    </submittedName>
</protein>
<evidence type="ECO:0000256" key="6">
    <source>
        <dbReference type="SAM" id="Phobius"/>
    </source>
</evidence>
<keyword evidence="5 6" id="KW-0472">Membrane</keyword>
<feature type="domain" description="MacB-like periplasmic core" evidence="8">
    <location>
        <begin position="456"/>
        <end position="636"/>
    </location>
</feature>
<dbReference type="AlphaFoldDB" id="A0A0C1DHQ1"/>